<dbReference type="EMBL" id="JACWFH010000007">
    <property type="protein sequence ID" value="MBY0096160.1"/>
    <property type="molecule type" value="Genomic_DNA"/>
</dbReference>
<keyword evidence="3" id="KW-1185">Reference proteome</keyword>
<name>A0ABS7K1N3_9BACI</name>
<dbReference type="RefSeq" id="WP_221871766.1">
    <property type="nucleotide sequence ID" value="NZ_JACWFH010000007.1"/>
</dbReference>
<reference evidence="2 3" key="1">
    <citation type="submission" date="2020-07" db="EMBL/GenBank/DDBJ databases">
        <title>Fungal Genomes of the International Space Station.</title>
        <authorList>
            <person name="Seuylemezian A."/>
            <person name="Singh N.K."/>
            <person name="Wood J."/>
            <person name="Venkateswaran K."/>
        </authorList>
    </citation>
    <scope>NUCLEOTIDE SEQUENCE [LARGE SCALE GENOMIC DNA]</scope>
    <source>
        <strain evidence="2 3">PL-B2</strain>
    </source>
</reference>
<organism evidence="2 3">
    <name type="scientific">Mesobacillus maritimus</name>
    <dbReference type="NCBI Taxonomy" id="1643336"/>
    <lineage>
        <taxon>Bacteria</taxon>
        <taxon>Bacillati</taxon>
        <taxon>Bacillota</taxon>
        <taxon>Bacilli</taxon>
        <taxon>Bacillales</taxon>
        <taxon>Bacillaceae</taxon>
        <taxon>Mesobacillus</taxon>
    </lineage>
</organism>
<feature type="region of interest" description="Disordered" evidence="1">
    <location>
        <begin position="1"/>
        <end position="53"/>
    </location>
</feature>
<evidence type="ECO:0000313" key="2">
    <source>
        <dbReference type="EMBL" id="MBY0096160.1"/>
    </source>
</evidence>
<evidence type="ECO:0000256" key="1">
    <source>
        <dbReference type="SAM" id="MobiDB-lite"/>
    </source>
</evidence>
<dbReference type="Proteomes" id="UP000769780">
    <property type="component" value="Unassembled WGS sequence"/>
</dbReference>
<protein>
    <submittedName>
        <fullName evidence="2">Uncharacterized protein</fullName>
    </submittedName>
</protein>
<comment type="caution">
    <text evidence="2">The sequence shown here is derived from an EMBL/GenBank/DDBJ whole genome shotgun (WGS) entry which is preliminary data.</text>
</comment>
<sequence>MKKDPRKNQNDEPTVAPGMDDSEELNQEASNQDLVNGEFTEVTVLSNDEVDPS</sequence>
<proteinExistence type="predicted"/>
<feature type="compositionally biased region" description="Basic and acidic residues" evidence="1">
    <location>
        <begin position="1"/>
        <end position="10"/>
    </location>
</feature>
<accession>A0ABS7K1N3</accession>
<gene>
    <name evidence="2" type="ORF">H0185_04995</name>
</gene>
<evidence type="ECO:0000313" key="3">
    <source>
        <dbReference type="Proteomes" id="UP000769780"/>
    </source>
</evidence>